<evidence type="ECO:0000256" key="15">
    <source>
        <dbReference type="ARBA" id="ARBA00048238"/>
    </source>
</evidence>
<evidence type="ECO:0000256" key="12">
    <source>
        <dbReference type="ARBA" id="ARBA00023239"/>
    </source>
</evidence>
<keyword evidence="6 17" id="KW-0547">Nucleotide-binding</keyword>
<organism evidence="22 23">
    <name type="scientific">Caldimonas caldifontis</name>
    <dbReference type="NCBI Taxonomy" id="1452508"/>
    <lineage>
        <taxon>Bacteria</taxon>
        <taxon>Pseudomonadati</taxon>
        <taxon>Pseudomonadota</taxon>
        <taxon>Betaproteobacteria</taxon>
        <taxon>Burkholderiales</taxon>
        <taxon>Sphaerotilaceae</taxon>
        <taxon>Caldimonas</taxon>
    </lineage>
</organism>
<dbReference type="EMBL" id="PSNX01000002">
    <property type="protein sequence ID" value="PPE67646.1"/>
    <property type="molecule type" value="Genomic_DNA"/>
</dbReference>
<dbReference type="PANTHER" id="PTHR12592">
    <property type="entry name" value="ATP-DEPENDENT (S)-NAD(P)H-HYDRATE DEHYDRATASE FAMILY MEMBER"/>
    <property type="match status" value="1"/>
</dbReference>
<evidence type="ECO:0000256" key="7">
    <source>
        <dbReference type="ARBA" id="ARBA00022840"/>
    </source>
</evidence>
<dbReference type="InterPro" id="IPR004443">
    <property type="entry name" value="YjeF_N_dom"/>
</dbReference>
<feature type="binding site" evidence="18">
    <location>
        <begin position="143"/>
        <end position="149"/>
    </location>
    <ligand>
        <name>(6S)-NADPHX</name>
        <dbReference type="ChEBI" id="CHEBI:64076"/>
    </ligand>
</feature>
<keyword evidence="11 18" id="KW-0413">Isomerase</keyword>
<comment type="caution">
    <text evidence="22">The sequence shown here is derived from an EMBL/GenBank/DDBJ whole genome shotgun (WGS) entry which is preliminary data.</text>
</comment>
<feature type="binding site" evidence="17">
    <location>
        <position position="452"/>
    </location>
    <ligand>
        <name>(6S)-NADPHX</name>
        <dbReference type="ChEBI" id="CHEBI:64076"/>
    </ligand>
</feature>
<feature type="binding site" evidence="18">
    <location>
        <position position="175"/>
    </location>
    <ligand>
        <name>K(+)</name>
        <dbReference type="ChEBI" id="CHEBI:29103"/>
    </ligand>
</feature>
<comment type="catalytic activity">
    <reaction evidence="2 18 19">
        <text>(6R)-NADPHX = (6S)-NADPHX</text>
        <dbReference type="Rhea" id="RHEA:32227"/>
        <dbReference type="ChEBI" id="CHEBI:64076"/>
        <dbReference type="ChEBI" id="CHEBI:64077"/>
        <dbReference type="EC" id="5.1.99.6"/>
    </reaction>
</comment>
<dbReference type="InterPro" id="IPR017953">
    <property type="entry name" value="Carbohydrate_kinase_pred_CS"/>
</dbReference>
<dbReference type="PIRSF" id="PIRSF017184">
    <property type="entry name" value="Nnr"/>
    <property type="match status" value="1"/>
</dbReference>
<dbReference type="HAMAP" id="MF_01966">
    <property type="entry name" value="NADHX_epimerase"/>
    <property type="match status" value="1"/>
</dbReference>
<comment type="cofactor">
    <cofactor evidence="17">
        <name>Mg(2+)</name>
        <dbReference type="ChEBI" id="CHEBI:18420"/>
    </cofactor>
</comment>
<evidence type="ECO:0000256" key="2">
    <source>
        <dbReference type="ARBA" id="ARBA00000909"/>
    </source>
</evidence>
<keyword evidence="12 17" id="KW-0456">Lyase</keyword>
<evidence type="ECO:0000256" key="13">
    <source>
        <dbReference type="ARBA" id="ARBA00023268"/>
    </source>
</evidence>
<comment type="catalytic activity">
    <reaction evidence="16 17 19">
        <text>(6S)-NADPHX + ADP = AMP + phosphate + NADPH + H(+)</text>
        <dbReference type="Rhea" id="RHEA:32235"/>
        <dbReference type="ChEBI" id="CHEBI:15378"/>
        <dbReference type="ChEBI" id="CHEBI:43474"/>
        <dbReference type="ChEBI" id="CHEBI:57783"/>
        <dbReference type="ChEBI" id="CHEBI:64076"/>
        <dbReference type="ChEBI" id="CHEBI:456215"/>
        <dbReference type="ChEBI" id="CHEBI:456216"/>
        <dbReference type="EC" id="4.2.1.136"/>
    </reaction>
</comment>
<keyword evidence="7 17" id="KW-0067">ATP-binding</keyword>
<evidence type="ECO:0000256" key="10">
    <source>
        <dbReference type="ARBA" id="ARBA00023027"/>
    </source>
</evidence>
<evidence type="ECO:0000256" key="3">
    <source>
        <dbReference type="ARBA" id="ARBA00006001"/>
    </source>
</evidence>
<dbReference type="GO" id="GO:0110051">
    <property type="term" value="P:metabolite repair"/>
    <property type="evidence" value="ECO:0007669"/>
    <property type="project" value="TreeGrafter"/>
</dbReference>
<evidence type="ECO:0000313" key="23">
    <source>
        <dbReference type="Proteomes" id="UP000238605"/>
    </source>
</evidence>
<evidence type="ECO:0000259" key="21">
    <source>
        <dbReference type="PROSITE" id="PS51385"/>
    </source>
</evidence>
<dbReference type="NCBIfam" id="TIGR00196">
    <property type="entry name" value="yjeF_cterm"/>
    <property type="match status" value="1"/>
</dbReference>
<evidence type="ECO:0000256" key="1">
    <source>
        <dbReference type="ARBA" id="ARBA00000013"/>
    </source>
</evidence>
<dbReference type="PANTHER" id="PTHR12592:SF0">
    <property type="entry name" value="ATP-DEPENDENT (S)-NAD(P)H-HYDRATE DEHYDRATASE"/>
    <property type="match status" value="1"/>
</dbReference>
<evidence type="ECO:0000313" key="22">
    <source>
        <dbReference type="EMBL" id="PPE67646.1"/>
    </source>
</evidence>
<keyword evidence="13" id="KW-0511">Multifunctional enzyme</keyword>
<protein>
    <recommendedName>
        <fullName evidence="19">Bifunctional NAD(P)H-hydrate repair enzyme</fullName>
    </recommendedName>
    <alternativeName>
        <fullName evidence="19">Nicotinamide nucleotide repair protein</fullName>
    </alternativeName>
    <domain>
        <recommendedName>
            <fullName evidence="19">ADP-dependent (S)-NAD(P)H-hydrate dehydratase</fullName>
            <ecNumber evidence="19">4.2.1.136</ecNumber>
        </recommendedName>
        <alternativeName>
            <fullName evidence="19">ADP-dependent NAD(P)HX dehydratase</fullName>
        </alternativeName>
    </domain>
    <domain>
        <recommendedName>
            <fullName evidence="19">NAD(P)H-hydrate epimerase</fullName>
            <ecNumber evidence="19">5.1.99.6</ecNumber>
        </recommendedName>
    </domain>
</protein>
<keyword evidence="8 17" id="KW-0521">NADP</keyword>
<evidence type="ECO:0000256" key="9">
    <source>
        <dbReference type="ARBA" id="ARBA00022958"/>
    </source>
</evidence>
<comment type="catalytic activity">
    <reaction evidence="1 18 19">
        <text>(6R)-NADHX = (6S)-NADHX</text>
        <dbReference type="Rhea" id="RHEA:32215"/>
        <dbReference type="ChEBI" id="CHEBI:64074"/>
        <dbReference type="ChEBI" id="CHEBI:64075"/>
        <dbReference type="EC" id="5.1.99.6"/>
    </reaction>
</comment>
<name>A0A2S5SY38_9BURK</name>
<evidence type="ECO:0000256" key="19">
    <source>
        <dbReference type="PIRNR" id="PIRNR017184"/>
    </source>
</evidence>
<evidence type="ECO:0000259" key="20">
    <source>
        <dbReference type="PROSITE" id="PS51383"/>
    </source>
</evidence>
<evidence type="ECO:0000256" key="16">
    <source>
        <dbReference type="ARBA" id="ARBA00049209"/>
    </source>
</evidence>
<dbReference type="EC" id="4.2.1.136" evidence="19"/>
<reference evidence="22 23" key="1">
    <citation type="submission" date="2018-02" db="EMBL/GenBank/DDBJ databases">
        <title>Reclassifiation of [Polyangium] brachysporum DSM 7029 as Guopingzhaonella breviflexa gen. nov., sp. nov., a member of the family Comamonadaceae.</title>
        <authorList>
            <person name="Tang B."/>
        </authorList>
    </citation>
    <scope>NUCLEOTIDE SEQUENCE [LARGE SCALE GENOMIC DNA]</scope>
    <source>
        <strain evidence="22 23">BCRC 80649</strain>
    </source>
</reference>
<dbReference type="GO" id="GO:0052856">
    <property type="term" value="F:NAD(P)HX epimerase activity"/>
    <property type="evidence" value="ECO:0007669"/>
    <property type="project" value="UniProtKB-UniRule"/>
</dbReference>
<comment type="similarity">
    <text evidence="18">Belongs to the NnrE/AIBP family.</text>
</comment>
<evidence type="ECO:0000256" key="14">
    <source>
        <dbReference type="ARBA" id="ARBA00025153"/>
    </source>
</evidence>
<comment type="cofactor">
    <cofactor evidence="18 19">
        <name>K(+)</name>
        <dbReference type="ChEBI" id="CHEBI:29103"/>
    </cofactor>
    <text evidence="18 19">Binds 1 potassium ion per subunit.</text>
</comment>
<evidence type="ECO:0000256" key="18">
    <source>
        <dbReference type="HAMAP-Rule" id="MF_01966"/>
    </source>
</evidence>
<feature type="binding site" evidence="17">
    <location>
        <position position="451"/>
    </location>
    <ligand>
        <name>AMP</name>
        <dbReference type="ChEBI" id="CHEBI:456215"/>
    </ligand>
</feature>
<dbReference type="GO" id="GO:0046872">
    <property type="term" value="F:metal ion binding"/>
    <property type="evidence" value="ECO:0007669"/>
    <property type="project" value="UniProtKB-UniRule"/>
</dbReference>
<feature type="domain" description="YjeF N-terminal" evidence="21">
    <location>
        <begin position="28"/>
        <end position="233"/>
    </location>
</feature>
<comment type="similarity">
    <text evidence="17">Belongs to the NnrD/CARKD family.</text>
</comment>
<keyword evidence="9 18" id="KW-0630">Potassium</keyword>
<dbReference type="AlphaFoldDB" id="A0A2S5SY38"/>
<dbReference type="PROSITE" id="PS01050">
    <property type="entry name" value="YJEF_C_2"/>
    <property type="match status" value="1"/>
</dbReference>
<dbReference type="InterPro" id="IPR000631">
    <property type="entry name" value="CARKD"/>
</dbReference>
<feature type="binding site" evidence="17">
    <location>
        <position position="273"/>
    </location>
    <ligand>
        <name>(6S)-NADPHX</name>
        <dbReference type="ChEBI" id="CHEBI:64076"/>
    </ligand>
</feature>
<keyword evidence="23" id="KW-1185">Reference proteome</keyword>
<dbReference type="HAMAP" id="MF_01965">
    <property type="entry name" value="NADHX_dehydratase"/>
    <property type="match status" value="1"/>
</dbReference>
<accession>A0A2S5SY38</accession>
<dbReference type="RefSeq" id="WP_104300467.1">
    <property type="nucleotide sequence ID" value="NZ_PSNX01000002.1"/>
</dbReference>
<dbReference type="Pfam" id="PF01256">
    <property type="entry name" value="Carb_kinase"/>
    <property type="match status" value="1"/>
</dbReference>
<comment type="function">
    <text evidence="18">Catalyzes the epimerization of the S- and R-forms of NAD(P)HX, a damaged form of NAD(P)H that is a result of enzymatic or heat-dependent hydration. This is a prerequisite for the S-specific NAD(P)H-hydrate dehydratase to allow the repair of both epimers of NAD(P)HX.</text>
</comment>
<feature type="binding site" evidence="17">
    <location>
        <position position="331"/>
    </location>
    <ligand>
        <name>(6S)-NADPHX</name>
        <dbReference type="ChEBI" id="CHEBI:64076"/>
    </ligand>
</feature>
<dbReference type="Pfam" id="PF03853">
    <property type="entry name" value="YjeF_N"/>
    <property type="match status" value="1"/>
</dbReference>
<feature type="binding site" evidence="18">
    <location>
        <position position="75"/>
    </location>
    <ligand>
        <name>K(+)</name>
        <dbReference type="ChEBI" id="CHEBI:29103"/>
    </ligand>
</feature>
<comment type="function">
    <text evidence="14 19">Bifunctional enzyme that catalyzes the epimerization of the S- and R-forms of NAD(P)HX and the dehydration of the S-form of NAD(P)HX at the expense of ADP, which is converted to AMP. This allows the repair of both epimers of NAD(P)HX, a damaged form of NAD(P)H that is a result of enzymatic or heat-dependent hydration.</text>
</comment>
<feature type="domain" description="YjeF C-terminal" evidence="20">
    <location>
        <begin position="239"/>
        <end position="509"/>
    </location>
</feature>
<feature type="binding site" evidence="18">
    <location>
        <position position="172"/>
    </location>
    <ligand>
        <name>(6S)-NADPHX</name>
        <dbReference type="ChEBI" id="CHEBI:64076"/>
    </ligand>
</feature>
<evidence type="ECO:0000256" key="11">
    <source>
        <dbReference type="ARBA" id="ARBA00023235"/>
    </source>
</evidence>
<dbReference type="EC" id="5.1.99.6" evidence="19"/>
<keyword evidence="5 18" id="KW-0479">Metal-binding</keyword>
<dbReference type="InterPro" id="IPR029056">
    <property type="entry name" value="Ribokinase-like"/>
</dbReference>
<dbReference type="SUPFAM" id="SSF64153">
    <property type="entry name" value="YjeF N-terminal domain-like"/>
    <property type="match status" value="1"/>
</dbReference>
<comment type="similarity">
    <text evidence="3 19">In the N-terminal section; belongs to the NnrE/AIBP family.</text>
</comment>
<gene>
    <name evidence="17" type="primary">nnrD</name>
    <name evidence="18" type="synonym">nnrE</name>
    <name evidence="22" type="ORF">C1704_01900</name>
</gene>
<comment type="similarity">
    <text evidence="4 19">In the C-terminal section; belongs to the NnrD/CARKD family.</text>
</comment>
<dbReference type="CDD" id="cd01171">
    <property type="entry name" value="YXKO-related"/>
    <property type="match status" value="1"/>
</dbReference>
<dbReference type="Gene3D" id="3.40.50.10260">
    <property type="entry name" value="YjeF N-terminal domain"/>
    <property type="match status" value="1"/>
</dbReference>
<comment type="caution">
    <text evidence="18">Lacks conserved residue(s) required for the propagation of feature annotation.</text>
</comment>
<evidence type="ECO:0000256" key="4">
    <source>
        <dbReference type="ARBA" id="ARBA00009524"/>
    </source>
</evidence>
<dbReference type="GO" id="GO:0005524">
    <property type="term" value="F:ATP binding"/>
    <property type="evidence" value="ECO:0007669"/>
    <property type="project" value="UniProtKB-UniRule"/>
</dbReference>
<evidence type="ECO:0000256" key="8">
    <source>
        <dbReference type="ARBA" id="ARBA00022857"/>
    </source>
</evidence>
<dbReference type="PROSITE" id="PS51383">
    <property type="entry name" value="YJEF_C_3"/>
    <property type="match status" value="1"/>
</dbReference>
<dbReference type="InterPro" id="IPR036652">
    <property type="entry name" value="YjeF_N_dom_sf"/>
</dbReference>
<proteinExistence type="inferred from homology"/>
<keyword evidence="10 17" id="KW-0520">NAD</keyword>
<feature type="binding site" evidence="18">
    <location>
        <begin position="74"/>
        <end position="78"/>
    </location>
    <ligand>
        <name>(6S)-NADPHX</name>
        <dbReference type="ChEBI" id="CHEBI:64076"/>
    </ligand>
</feature>
<evidence type="ECO:0000256" key="6">
    <source>
        <dbReference type="ARBA" id="ARBA00022741"/>
    </source>
</evidence>
<comment type="subunit">
    <text evidence="17">Homotetramer.</text>
</comment>
<evidence type="ECO:0000256" key="17">
    <source>
        <dbReference type="HAMAP-Rule" id="MF_01965"/>
    </source>
</evidence>
<dbReference type="GO" id="GO:0052855">
    <property type="term" value="F:ADP-dependent NAD(P)H-hydrate dehydratase activity"/>
    <property type="evidence" value="ECO:0007669"/>
    <property type="project" value="UniProtKB-UniRule"/>
</dbReference>
<dbReference type="Gene3D" id="3.40.1190.20">
    <property type="match status" value="1"/>
</dbReference>
<evidence type="ECO:0000256" key="5">
    <source>
        <dbReference type="ARBA" id="ARBA00022723"/>
    </source>
</evidence>
<dbReference type="PROSITE" id="PS51385">
    <property type="entry name" value="YJEF_N"/>
    <property type="match status" value="1"/>
</dbReference>
<sequence>MRAPRHAPLPVRADSPHAPWPLFGTEYSRRIEQAAQAELPPHTLMARAGLAVARLALAVAPHLRDVSILAGPGNNGGDGLLAAVHLQSAGRSVQVHLLGDPARLPPDAAWALSQAQAAGVPIELGAVPEALPAGSLAIDALLGLGHRRSPDGLIAEAVKRLRQHPGPVLAVDLPTGLDGDTGRCLADAPTLAVRADHTLCLLTLKPGLFTGQGRDLAGQVWFDDLDVSPDTLPEASLGLAPETMAALPRRHAQHKGSFGDVLVVGGAPGMTGAAWLAARAALAAGAGRVYVQPLDDRAPLLDPAHPELMGRRSHAASQLPTDALTVVCGCGGGREIASALPLWLGRAPRLLLDADALNAIAGDSGLQTQLTRRAKRGQPTVLTPHPLEAARLLGCSSTEVQADRLAAARALAERLGSTVALKGSGTVVVSPGLPIWINATGNAALATAGTGDVLAGWIAGVWTQGVTAWQATRAGVHHHGAAADHWHASGRRGPLTASRLIKTMSSGVH</sequence>
<dbReference type="Proteomes" id="UP000238605">
    <property type="component" value="Unassembled WGS sequence"/>
</dbReference>
<dbReference type="GO" id="GO:0046496">
    <property type="term" value="P:nicotinamide nucleotide metabolic process"/>
    <property type="evidence" value="ECO:0007669"/>
    <property type="project" value="UniProtKB-UniRule"/>
</dbReference>
<feature type="binding site" evidence="17">
    <location>
        <begin position="422"/>
        <end position="426"/>
    </location>
    <ligand>
        <name>AMP</name>
        <dbReference type="ChEBI" id="CHEBI:456215"/>
    </ligand>
</feature>
<dbReference type="InterPro" id="IPR030677">
    <property type="entry name" value="Nnr"/>
</dbReference>
<dbReference type="SUPFAM" id="SSF53613">
    <property type="entry name" value="Ribokinase-like"/>
    <property type="match status" value="1"/>
</dbReference>
<feature type="binding site" evidence="18">
    <location>
        <position position="139"/>
    </location>
    <ligand>
        <name>K(+)</name>
        <dbReference type="ChEBI" id="CHEBI:29103"/>
    </ligand>
</feature>
<comment type="catalytic activity">
    <reaction evidence="15 17 19">
        <text>(6S)-NADHX + ADP = AMP + phosphate + NADH + H(+)</text>
        <dbReference type="Rhea" id="RHEA:32223"/>
        <dbReference type="ChEBI" id="CHEBI:15378"/>
        <dbReference type="ChEBI" id="CHEBI:43474"/>
        <dbReference type="ChEBI" id="CHEBI:57945"/>
        <dbReference type="ChEBI" id="CHEBI:64074"/>
        <dbReference type="ChEBI" id="CHEBI:456215"/>
        <dbReference type="ChEBI" id="CHEBI:456216"/>
        <dbReference type="EC" id="4.2.1.136"/>
    </reaction>
</comment>
<dbReference type="OrthoDB" id="9806925at2"/>
<dbReference type="NCBIfam" id="TIGR00197">
    <property type="entry name" value="yjeF_nterm"/>
    <property type="match status" value="1"/>
</dbReference>
<comment type="function">
    <text evidence="17">Catalyzes the dehydration of the S-form of NAD(P)HX at the expense of ADP, which is converted to AMP. Together with NAD(P)HX epimerase, which catalyzes the epimerization of the S- and R-forms, the enzyme allows the repair of both epimers of NAD(P)HX, a damaged form of NAD(P)H that is a result of enzymatic or heat-dependent hydration.</text>
</comment>
<feature type="binding site" evidence="17">
    <location>
        <position position="385"/>
    </location>
    <ligand>
        <name>(6S)-NADPHX</name>
        <dbReference type="ChEBI" id="CHEBI:64076"/>
    </ligand>
</feature>